<evidence type="ECO:0000256" key="3">
    <source>
        <dbReference type="ARBA" id="ARBA00007971"/>
    </source>
</evidence>
<evidence type="ECO:0000256" key="7">
    <source>
        <dbReference type="ARBA" id="ARBA00023136"/>
    </source>
</evidence>
<evidence type="ECO:0000256" key="10">
    <source>
        <dbReference type="SAM" id="MobiDB-lite"/>
    </source>
</evidence>
<dbReference type="RefSeq" id="WP_102611507.1">
    <property type="nucleotide sequence ID" value="NZ_CADIKD010000027.1"/>
</dbReference>
<dbReference type="InterPro" id="IPR006182">
    <property type="entry name" value="FliF_N_dom"/>
</dbReference>
<dbReference type="NCBIfam" id="TIGR00206">
    <property type="entry name" value="fliF"/>
    <property type="match status" value="1"/>
</dbReference>
<keyword evidence="5 11" id="KW-0812">Transmembrane</keyword>
<keyword evidence="14" id="KW-0969">Cilium</keyword>
<organism evidence="14 15">
    <name type="scientific">Trinickia soli</name>
    <dbReference type="NCBI Taxonomy" id="380675"/>
    <lineage>
        <taxon>Bacteria</taxon>
        <taxon>Pseudomonadati</taxon>
        <taxon>Pseudomonadota</taxon>
        <taxon>Betaproteobacteria</taxon>
        <taxon>Burkholderiales</taxon>
        <taxon>Burkholderiaceae</taxon>
        <taxon>Trinickia</taxon>
    </lineage>
</organism>
<dbReference type="PANTHER" id="PTHR30046">
    <property type="entry name" value="FLAGELLAR M-RING PROTEIN"/>
    <property type="match status" value="1"/>
</dbReference>
<dbReference type="Pfam" id="PF01514">
    <property type="entry name" value="YscJ_FliF"/>
    <property type="match status" value="1"/>
</dbReference>
<dbReference type="EMBL" id="PNYB01000018">
    <property type="protein sequence ID" value="PMS20572.1"/>
    <property type="molecule type" value="Genomic_DNA"/>
</dbReference>
<name>A0A2N7VTU8_9BURK</name>
<dbReference type="InterPro" id="IPR045851">
    <property type="entry name" value="AMP-bd_C_sf"/>
</dbReference>
<evidence type="ECO:0000259" key="13">
    <source>
        <dbReference type="Pfam" id="PF08345"/>
    </source>
</evidence>
<feature type="transmembrane region" description="Helical" evidence="11">
    <location>
        <begin position="63"/>
        <end position="83"/>
    </location>
</feature>
<comment type="function">
    <text evidence="9">The M ring may be actively involved in energy transduction.</text>
</comment>
<dbReference type="Gene3D" id="3.30.300.30">
    <property type="match status" value="1"/>
</dbReference>
<keyword evidence="7 11" id="KW-0472">Membrane</keyword>
<evidence type="ECO:0000259" key="12">
    <source>
        <dbReference type="Pfam" id="PF01514"/>
    </source>
</evidence>
<dbReference type="PRINTS" id="PR01009">
    <property type="entry name" value="FLGMRINGFLIF"/>
</dbReference>
<evidence type="ECO:0000256" key="4">
    <source>
        <dbReference type="ARBA" id="ARBA00022475"/>
    </source>
</evidence>
<dbReference type="InterPro" id="IPR000067">
    <property type="entry name" value="FlgMring_FliF"/>
</dbReference>
<evidence type="ECO:0000313" key="14">
    <source>
        <dbReference type="EMBL" id="PMS20572.1"/>
    </source>
</evidence>
<keyword evidence="6 11" id="KW-1133">Transmembrane helix</keyword>
<evidence type="ECO:0000256" key="11">
    <source>
        <dbReference type="SAM" id="Phobius"/>
    </source>
</evidence>
<dbReference type="Pfam" id="PF08345">
    <property type="entry name" value="YscJ_FliF_C"/>
    <property type="match status" value="1"/>
</dbReference>
<dbReference type="GO" id="GO:0003774">
    <property type="term" value="F:cytoskeletal motor activity"/>
    <property type="evidence" value="ECO:0007669"/>
    <property type="project" value="InterPro"/>
</dbReference>
<sequence length="605" mass="63785">MDSQANSLINPDARMGLAGAQPGAAAAGALQGAGVGGAGGAELGAGFAQRLSSLSQMRGNPRAPFIIAVAVLVAVVTALVLWGRTPDYRLLYSNLSDQDGGSIIAALQQANVPYKFSEGGSAILVPSDQVNEVRLKLASQGLPKSGSVGMELMDNEKFGISQFAEQVNYQRALEGELERTIQSISVVRQARVHLAIPKPSVFVREREAPTASVLVNLYPGRMLDEGQVSAITHMVASSVTDLPVKNVTIVDQDGTLLTQPSSGNGLDATQLKYVQQVEYNTQQRIDAILAPLFGAGNAHAQVSADIDFSQVEQTAETYGPNGSPQQAAIRSQQTSEATDMTQGGASGVPGALSNSPPQPASAPIVAASGTSATGVAGTPVSERKDATTNYELDKHVSHVAQAKGNVKRLSAAVVINYQRVVDAKGHATMQPVTPEKLAQVTQLVKDAMGFDAKRGDSVNIVNATFSTEADPLANLPWWKQPEIISLAIQAAKWLGIALVALVLYLMMVKPAMKRAFPPPGEAQASEGPGFIGGLEGPGEPVLLDGGSPSPVTTAMELDSDMEQNLLAFENEKHKFERNLDYARTIARKDPKIVATVVKNWVSDER</sequence>
<dbReference type="PANTHER" id="PTHR30046:SF0">
    <property type="entry name" value="FLAGELLAR M-RING PROTEIN"/>
    <property type="match status" value="1"/>
</dbReference>
<protein>
    <recommendedName>
        <fullName evidence="9">Flagellar M-ring protein</fullName>
    </recommendedName>
</protein>
<reference evidence="14 15" key="1">
    <citation type="submission" date="2018-01" db="EMBL/GenBank/DDBJ databases">
        <title>Whole genome analyses suggest that Burkholderia sensu lato contains two further novel genera in the rhizoxinica-symbiotica group Mycetohabitans gen. nov., and Trinickia gen. nov.: implications for the evolution of diazotrophy and nodulation in the Burkholderiaceae.</title>
        <authorList>
            <person name="Estrada-de los Santos P."/>
            <person name="Palmer M."/>
            <person name="Chavez-Ramirez B."/>
            <person name="Beukes C."/>
            <person name="Steenkamp E.T."/>
            <person name="Hirsch A.M."/>
            <person name="Manyaka P."/>
            <person name="Maluk M."/>
            <person name="Lafos M."/>
            <person name="Crook M."/>
            <person name="Gross E."/>
            <person name="Simon M.F."/>
            <person name="Bueno dos Reis Junior F."/>
            <person name="Poole P.S."/>
            <person name="Venter S.N."/>
            <person name="James E.K."/>
        </authorList>
    </citation>
    <scope>NUCLEOTIDE SEQUENCE [LARGE SCALE GENOMIC DNA]</scope>
    <source>
        <strain evidence="14 15">GP25-8</strain>
    </source>
</reference>
<feature type="compositionally biased region" description="Polar residues" evidence="10">
    <location>
        <begin position="313"/>
        <end position="343"/>
    </location>
</feature>
<comment type="caution">
    <text evidence="14">The sequence shown here is derived from an EMBL/GenBank/DDBJ whole genome shotgun (WGS) entry which is preliminary data.</text>
</comment>
<dbReference type="AlphaFoldDB" id="A0A2N7VTU8"/>
<dbReference type="Proteomes" id="UP000235347">
    <property type="component" value="Unassembled WGS sequence"/>
</dbReference>
<dbReference type="GO" id="GO:0005886">
    <property type="term" value="C:plasma membrane"/>
    <property type="evidence" value="ECO:0007669"/>
    <property type="project" value="UniProtKB-SubCell"/>
</dbReference>
<dbReference type="InterPro" id="IPR013556">
    <property type="entry name" value="Flag_M-ring_C"/>
</dbReference>
<feature type="domain" description="Flagellar M-ring N-terminal" evidence="12">
    <location>
        <begin position="85"/>
        <end position="258"/>
    </location>
</feature>
<keyword evidence="4" id="KW-1003">Cell membrane</keyword>
<feature type="domain" description="Flagellar M-ring C-terminal" evidence="13">
    <location>
        <begin position="289"/>
        <end position="465"/>
    </location>
</feature>
<dbReference type="GO" id="GO:0071973">
    <property type="term" value="P:bacterial-type flagellum-dependent cell motility"/>
    <property type="evidence" value="ECO:0007669"/>
    <property type="project" value="InterPro"/>
</dbReference>
<keyword evidence="14" id="KW-0966">Cell projection</keyword>
<comment type="subcellular location">
    <subcellularLocation>
        <location evidence="1 9">Bacterial flagellum basal body</location>
    </subcellularLocation>
    <subcellularLocation>
        <location evidence="2">Cell membrane</location>
        <topology evidence="2">Multi-pass membrane protein</topology>
    </subcellularLocation>
</comment>
<keyword evidence="8 9" id="KW-0975">Bacterial flagellum</keyword>
<evidence type="ECO:0000313" key="15">
    <source>
        <dbReference type="Proteomes" id="UP000235347"/>
    </source>
</evidence>
<evidence type="ECO:0000256" key="5">
    <source>
        <dbReference type="ARBA" id="ARBA00022692"/>
    </source>
</evidence>
<keyword evidence="14" id="KW-0282">Flagellum</keyword>
<evidence type="ECO:0000256" key="6">
    <source>
        <dbReference type="ARBA" id="ARBA00022989"/>
    </source>
</evidence>
<proteinExistence type="inferred from homology"/>
<comment type="similarity">
    <text evidence="3 9">Belongs to the FliF family.</text>
</comment>
<evidence type="ECO:0000256" key="2">
    <source>
        <dbReference type="ARBA" id="ARBA00004651"/>
    </source>
</evidence>
<dbReference type="GO" id="GO:0009431">
    <property type="term" value="C:bacterial-type flagellum basal body, MS ring"/>
    <property type="evidence" value="ECO:0007669"/>
    <property type="project" value="InterPro"/>
</dbReference>
<evidence type="ECO:0000256" key="1">
    <source>
        <dbReference type="ARBA" id="ARBA00004117"/>
    </source>
</evidence>
<feature type="region of interest" description="Disordered" evidence="10">
    <location>
        <begin position="313"/>
        <end position="364"/>
    </location>
</feature>
<dbReference type="InterPro" id="IPR043427">
    <property type="entry name" value="YscJ/FliF"/>
</dbReference>
<evidence type="ECO:0000256" key="9">
    <source>
        <dbReference type="PIRNR" id="PIRNR004862"/>
    </source>
</evidence>
<evidence type="ECO:0000256" key="8">
    <source>
        <dbReference type="ARBA" id="ARBA00023143"/>
    </source>
</evidence>
<dbReference type="PIRSF" id="PIRSF004862">
    <property type="entry name" value="FliF"/>
    <property type="match status" value="1"/>
</dbReference>
<accession>A0A2N7VTU8</accession>
<gene>
    <name evidence="14" type="ORF">C0Z19_19655</name>
</gene>
<feature type="transmembrane region" description="Helical" evidence="11">
    <location>
        <begin position="490"/>
        <end position="508"/>
    </location>
</feature>
<keyword evidence="15" id="KW-1185">Reference proteome</keyword>